<dbReference type="InterPro" id="IPR001251">
    <property type="entry name" value="CRAL-TRIO_dom"/>
</dbReference>
<sequence length="546" mass="63785">MINILVLLILFYVDYTSSKKLFNIHKYGKENKSIKGAWAHSTEIKIHCFSGDSSIRLSNGENKNISYLKSGDEILTIDQSKIVSTEMIMMLDKQISTEVVFYKLITKSGHEISLTEYHLIPILNSNQNQIYLFAKQIQIGDFLYVVSNDLLNYSPVINITVEIKKGYYAPLTIKGTLLVNDVLANNLNEDQEKTLKYFWISLIEKITNESNVTLEKFLDSKQGKELFYSFSLDNPDVVLLRFLRARKWNIDLALEQLIETLEWRTKSNLEQLIANGESQLHYGEILTGKTFYVGYDKVGRPINYVSTKDHIKGQFPPEATEKYTILAMEVGRKLLHSPVESVTIILDMNGFSMRNMDYQHAQFLVNLLQNYYPESLGIALIVNAPKLFYGCWHIIKSWLDPVVRNKIHFLNNLDDLTEYIDLSNLPKRLNGNQQDFNYIPPTEQEKKMLSAFRNDFHGIKKAKENYQRASINYLRITYEWAQSKMDQNILEQRKQATEQLRHAYEQFIPYISSKTHYHRNRFISEPIFDITYQNIQQENQRKVVHF</sequence>
<dbReference type="SUPFAM" id="SSF46938">
    <property type="entry name" value="CRAL/TRIO N-terminal domain"/>
    <property type="match status" value="1"/>
</dbReference>
<dbReference type="GO" id="GO:0016539">
    <property type="term" value="P:intein-mediated protein splicing"/>
    <property type="evidence" value="ECO:0007669"/>
    <property type="project" value="InterPro"/>
</dbReference>
<feature type="domain" description="CRAL-TRIO" evidence="2">
    <location>
        <begin position="292"/>
        <end position="437"/>
    </location>
</feature>
<dbReference type="InterPro" id="IPR006141">
    <property type="entry name" value="Intein_N"/>
</dbReference>
<accession>A0A8S2JF12</accession>
<dbReference type="InterPro" id="IPR003587">
    <property type="entry name" value="Hint_dom_N"/>
</dbReference>
<dbReference type="InterPro" id="IPR011074">
    <property type="entry name" value="CRAL/TRIO_N_dom"/>
</dbReference>
<dbReference type="InterPro" id="IPR036844">
    <property type="entry name" value="Hint_dom_sf"/>
</dbReference>
<dbReference type="Pfam" id="PF01079">
    <property type="entry name" value="Hint"/>
    <property type="match status" value="1"/>
</dbReference>
<evidence type="ECO:0000256" key="1">
    <source>
        <dbReference type="SAM" id="SignalP"/>
    </source>
</evidence>
<dbReference type="InterPro" id="IPR036865">
    <property type="entry name" value="CRAL-TRIO_dom_sf"/>
</dbReference>
<name>A0A8S2JF12_9BILA</name>
<proteinExistence type="predicted"/>
<dbReference type="Gene3D" id="3.40.525.10">
    <property type="entry name" value="CRAL-TRIO lipid binding domain"/>
    <property type="match status" value="1"/>
</dbReference>
<keyword evidence="1" id="KW-0732">Signal</keyword>
<dbReference type="Pfam" id="PF03765">
    <property type="entry name" value="CRAL_TRIO_N"/>
    <property type="match status" value="1"/>
</dbReference>
<dbReference type="InterPro" id="IPR001767">
    <property type="entry name" value="Hedgehog_Hint"/>
</dbReference>
<feature type="signal peptide" evidence="1">
    <location>
        <begin position="1"/>
        <end position="18"/>
    </location>
</feature>
<dbReference type="PANTHER" id="PTHR46590">
    <property type="entry name" value="PHOSPHATIDYLINOSITOL TRANSFER PROTEIN CSR1-RELATED"/>
    <property type="match status" value="1"/>
</dbReference>
<dbReference type="SUPFAM" id="SSF52087">
    <property type="entry name" value="CRAL/TRIO domain"/>
    <property type="match status" value="1"/>
</dbReference>
<evidence type="ECO:0000313" key="3">
    <source>
        <dbReference type="EMBL" id="CAF3804608.1"/>
    </source>
</evidence>
<dbReference type="CDD" id="cd00170">
    <property type="entry name" value="SEC14"/>
    <property type="match status" value="1"/>
</dbReference>
<dbReference type="InterPro" id="IPR052432">
    <property type="entry name" value="PITP/CRAL-TRIO"/>
</dbReference>
<dbReference type="InterPro" id="IPR036273">
    <property type="entry name" value="CRAL/TRIO_N_dom_sf"/>
</dbReference>
<dbReference type="AlphaFoldDB" id="A0A8S2JF12"/>
<dbReference type="SMART" id="SM00306">
    <property type="entry name" value="HintN"/>
    <property type="match status" value="1"/>
</dbReference>
<dbReference type="Gene3D" id="2.170.16.10">
    <property type="entry name" value="Hedgehog/Intein (Hint) domain"/>
    <property type="match status" value="1"/>
</dbReference>
<dbReference type="PROSITE" id="PS50191">
    <property type="entry name" value="CRAL_TRIO"/>
    <property type="match status" value="1"/>
</dbReference>
<organism evidence="3 4">
    <name type="scientific">Rotaria magnacalcarata</name>
    <dbReference type="NCBI Taxonomy" id="392030"/>
    <lineage>
        <taxon>Eukaryota</taxon>
        <taxon>Metazoa</taxon>
        <taxon>Spiralia</taxon>
        <taxon>Gnathifera</taxon>
        <taxon>Rotifera</taxon>
        <taxon>Eurotatoria</taxon>
        <taxon>Bdelloidea</taxon>
        <taxon>Philodinida</taxon>
        <taxon>Philodinidae</taxon>
        <taxon>Rotaria</taxon>
    </lineage>
</organism>
<dbReference type="SMART" id="SM01100">
    <property type="entry name" value="CRAL_TRIO_N"/>
    <property type="match status" value="1"/>
</dbReference>
<dbReference type="SMART" id="SM00516">
    <property type="entry name" value="SEC14"/>
    <property type="match status" value="1"/>
</dbReference>
<evidence type="ECO:0000313" key="4">
    <source>
        <dbReference type="Proteomes" id="UP000676336"/>
    </source>
</evidence>
<dbReference type="EMBL" id="CAJOBI010000208">
    <property type="protein sequence ID" value="CAF3804608.1"/>
    <property type="molecule type" value="Genomic_DNA"/>
</dbReference>
<dbReference type="PANTHER" id="PTHR46590:SF1">
    <property type="entry name" value="PHOSPHATIDYLINOSITOL TRANSFER PROTEIN CSR1"/>
    <property type="match status" value="1"/>
</dbReference>
<dbReference type="CDD" id="cd00081">
    <property type="entry name" value="Hint"/>
    <property type="match status" value="1"/>
</dbReference>
<dbReference type="SUPFAM" id="SSF51294">
    <property type="entry name" value="Hedgehog/intein (Hint) domain"/>
    <property type="match status" value="1"/>
</dbReference>
<protein>
    <recommendedName>
        <fullName evidence="2">CRAL-TRIO domain-containing protein</fullName>
    </recommendedName>
</protein>
<dbReference type="Proteomes" id="UP000676336">
    <property type="component" value="Unassembled WGS sequence"/>
</dbReference>
<dbReference type="GO" id="GO:0016540">
    <property type="term" value="P:protein autoprocessing"/>
    <property type="evidence" value="ECO:0007669"/>
    <property type="project" value="InterPro"/>
</dbReference>
<feature type="chain" id="PRO_5035809905" description="CRAL-TRIO domain-containing protein" evidence="1">
    <location>
        <begin position="19"/>
        <end position="546"/>
    </location>
</feature>
<evidence type="ECO:0000259" key="2">
    <source>
        <dbReference type="PROSITE" id="PS50191"/>
    </source>
</evidence>
<comment type="caution">
    <text evidence="3">The sequence shown here is derived from an EMBL/GenBank/DDBJ whole genome shotgun (WGS) entry which is preliminary data.</text>
</comment>
<gene>
    <name evidence="3" type="ORF">SMN809_LOCUS1374</name>
</gene>
<dbReference type="PROSITE" id="PS50817">
    <property type="entry name" value="INTEIN_N_TER"/>
    <property type="match status" value="1"/>
</dbReference>
<reference evidence="3" key="1">
    <citation type="submission" date="2021-02" db="EMBL/GenBank/DDBJ databases">
        <authorList>
            <person name="Nowell W R."/>
        </authorList>
    </citation>
    <scope>NUCLEOTIDE SEQUENCE</scope>
</reference>
<dbReference type="Pfam" id="PF00650">
    <property type="entry name" value="CRAL_TRIO"/>
    <property type="match status" value="1"/>
</dbReference>